<evidence type="ECO:0000313" key="3">
    <source>
        <dbReference type="Proteomes" id="UP000242180"/>
    </source>
</evidence>
<dbReference type="GO" id="GO:0016747">
    <property type="term" value="F:acyltransferase activity, transferring groups other than amino-acyl groups"/>
    <property type="evidence" value="ECO:0007669"/>
    <property type="project" value="InterPro"/>
</dbReference>
<dbReference type="InterPro" id="IPR000182">
    <property type="entry name" value="GNAT_dom"/>
</dbReference>
<sequence length="273" mass="30365">MTTTFLSPMTGFPRISRQLTTDTELPHINVRPIVKGAVNEASHTLAEAYRVNPVLRWCASGLSGEKHDEFLYTFFKDMIVGSSLTSRDFAVQVEGCKGAMIWSAVNPPRRQAATMTHTSSSLERRSSWSNSLSTTVRMARLIGWTSARRTFMRFQPACDKLRRTLMGPLNERGYLIIHYLGVLPIEQGKGLGRAMVEHILQKADDAHCPIYVQVDRPEAVVFFERFGFTVRAKAGVVGHEGPEMAILVRDPETSLGMASPSTLQIAPGRRIST</sequence>
<dbReference type="Proteomes" id="UP000242180">
    <property type="component" value="Unassembled WGS sequence"/>
</dbReference>
<dbReference type="PROSITE" id="PS51186">
    <property type="entry name" value="GNAT"/>
    <property type="match status" value="1"/>
</dbReference>
<dbReference type="OrthoDB" id="61113at2759"/>
<evidence type="ECO:0000313" key="2">
    <source>
        <dbReference type="EMBL" id="ORY95027.1"/>
    </source>
</evidence>
<organism evidence="2 3">
    <name type="scientific">Syncephalastrum racemosum</name>
    <name type="common">Filamentous fungus</name>
    <dbReference type="NCBI Taxonomy" id="13706"/>
    <lineage>
        <taxon>Eukaryota</taxon>
        <taxon>Fungi</taxon>
        <taxon>Fungi incertae sedis</taxon>
        <taxon>Mucoromycota</taxon>
        <taxon>Mucoromycotina</taxon>
        <taxon>Mucoromycetes</taxon>
        <taxon>Mucorales</taxon>
        <taxon>Syncephalastraceae</taxon>
        <taxon>Syncephalastrum</taxon>
    </lineage>
</organism>
<reference evidence="2 3" key="1">
    <citation type="submission" date="2016-07" db="EMBL/GenBank/DDBJ databases">
        <title>Pervasive Adenine N6-methylation of Active Genes in Fungi.</title>
        <authorList>
            <consortium name="DOE Joint Genome Institute"/>
            <person name="Mondo S.J."/>
            <person name="Dannebaum R.O."/>
            <person name="Kuo R.C."/>
            <person name="Labutti K."/>
            <person name="Haridas S."/>
            <person name="Kuo A."/>
            <person name="Salamov A."/>
            <person name="Ahrendt S.R."/>
            <person name="Lipzen A."/>
            <person name="Sullivan W."/>
            <person name="Andreopoulos W.B."/>
            <person name="Clum A."/>
            <person name="Lindquist E."/>
            <person name="Daum C."/>
            <person name="Ramamoorthy G.K."/>
            <person name="Gryganskyi A."/>
            <person name="Culley D."/>
            <person name="Magnuson J.K."/>
            <person name="James T.Y."/>
            <person name="O'Malley M.A."/>
            <person name="Stajich J.E."/>
            <person name="Spatafora J.W."/>
            <person name="Visel A."/>
            <person name="Grigoriev I.V."/>
        </authorList>
    </citation>
    <scope>NUCLEOTIDE SEQUENCE [LARGE SCALE GENOMIC DNA]</scope>
    <source>
        <strain evidence="2 3">NRRL 2496</strain>
    </source>
</reference>
<gene>
    <name evidence="2" type="ORF">BCR43DRAFT_476983</name>
</gene>
<evidence type="ECO:0000259" key="1">
    <source>
        <dbReference type="PROSITE" id="PS51186"/>
    </source>
</evidence>
<protein>
    <recommendedName>
        <fullName evidence="1">N-acetyltransferase domain-containing protein</fullName>
    </recommendedName>
</protein>
<comment type="caution">
    <text evidence="2">The sequence shown here is derived from an EMBL/GenBank/DDBJ whole genome shotgun (WGS) entry which is preliminary data.</text>
</comment>
<dbReference type="EMBL" id="MCGN01000007">
    <property type="protein sequence ID" value="ORY95027.1"/>
    <property type="molecule type" value="Genomic_DNA"/>
</dbReference>
<dbReference type="AlphaFoldDB" id="A0A1X2H8Y9"/>
<proteinExistence type="predicted"/>
<dbReference type="PANTHER" id="PTHR42791">
    <property type="entry name" value="GNAT FAMILY ACETYLTRANSFERASE"/>
    <property type="match status" value="1"/>
</dbReference>
<feature type="domain" description="N-acetyltransferase" evidence="1">
    <location>
        <begin position="84"/>
        <end position="249"/>
    </location>
</feature>
<keyword evidence="3" id="KW-1185">Reference proteome</keyword>
<dbReference type="Pfam" id="PF00583">
    <property type="entry name" value="Acetyltransf_1"/>
    <property type="match status" value="1"/>
</dbReference>
<dbReference type="InParanoid" id="A0A1X2H8Y9"/>
<dbReference type="InterPro" id="IPR016181">
    <property type="entry name" value="Acyl_CoA_acyltransferase"/>
</dbReference>
<dbReference type="Gene3D" id="3.40.630.30">
    <property type="match status" value="1"/>
</dbReference>
<dbReference type="STRING" id="13706.A0A1X2H8Y9"/>
<dbReference type="InterPro" id="IPR052523">
    <property type="entry name" value="Trichothecene_AcTrans"/>
</dbReference>
<dbReference type="PANTHER" id="PTHR42791:SF1">
    <property type="entry name" value="N-ACETYLTRANSFERASE DOMAIN-CONTAINING PROTEIN"/>
    <property type="match status" value="1"/>
</dbReference>
<accession>A0A1X2H8Y9</accession>
<dbReference type="CDD" id="cd04301">
    <property type="entry name" value="NAT_SF"/>
    <property type="match status" value="1"/>
</dbReference>
<name>A0A1X2H8Y9_SYNRA</name>
<dbReference type="SUPFAM" id="SSF55729">
    <property type="entry name" value="Acyl-CoA N-acyltransferases (Nat)"/>
    <property type="match status" value="1"/>
</dbReference>